<organism evidence="3 4">
    <name type="scientific">Elsinoe australis</name>
    <dbReference type="NCBI Taxonomy" id="40998"/>
    <lineage>
        <taxon>Eukaryota</taxon>
        <taxon>Fungi</taxon>
        <taxon>Dikarya</taxon>
        <taxon>Ascomycota</taxon>
        <taxon>Pezizomycotina</taxon>
        <taxon>Dothideomycetes</taxon>
        <taxon>Dothideomycetidae</taxon>
        <taxon>Myriangiales</taxon>
        <taxon>Elsinoaceae</taxon>
        <taxon>Elsinoe</taxon>
    </lineage>
</organism>
<feature type="region of interest" description="Disordered" evidence="1">
    <location>
        <begin position="48"/>
        <end position="85"/>
    </location>
</feature>
<feature type="region of interest" description="Disordered" evidence="1">
    <location>
        <begin position="1"/>
        <end position="26"/>
    </location>
</feature>
<evidence type="ECO:0008006" key="5">
    <source>
        <dbReference type="Google" id="ProtNLM"/>
    </source>
</evidence>
<dbReference type="AlphaFoldDB" id="A0A4U7B9P3"/>
<evidence type="ECO:0000313" key="4">
    <source>
        <dbReference type="Proteomes" id="UP000308133"/>
    </source>
</evidence>
<accession>A0A4U7B9P3</accession>
<comment type="caution">
    <text evidence="3">The sequence shown here is derived from an EMBL/GenBank/DDBJ whole genome shotgun (WGS) entry which is preliminary data.</text>
</comment>
<sequence length="383" mass="41571">MDFFRKTPRQPPSSLLVAPAPRRMSTPAGDRLATILENTGDGTIRDHAQARRQSHLSGKTWSTKSRNGTLPRVSAETQPPPYASREWRPEDVRYFGNDEKPSLRRRIAGRRGGVGRFIIIAIVVLAVIVALAVGLGVGLSRRSKSRNSTADTDAESSQAGNSQYPLGQYTFVTSLRSVQTDCTSNPATWRCYPYSTASGSNSTSGLALFNWFITGASQDFPSNVSSPKTDASGIPTSLKISSSRDPFSIPLNNQSLTFVNDNNNPRYTFNFPYAKTVAPSTALGTNNAASTCYFNQTQFSATLYLSNTRALDYPGQDLSSSSQVQGGYPKWPYAVEVREVSGSGQDVPACYETVNGALGQRIDSLTPQSSSSQCSCNYRNFDA</sequence>
<dbReference type="CDD" id="cd12087">
    <property type="entry name" value="TM_EGFR-like"/>
    <property type="match status" value="1"/>
</dbReference>
<feature type="compositionally biased region" description="Polar residues" evidence="1">
    <location>
        <begin position="146"/>
        <end position="161"/>
    </location>
</feature>
<evidence type="ECO:0000313" key="3">
    <source>
        <dbReference type="EMBL" id="TKX24447.1"/>
    </source>
</evidence>
<feature type="region of interest" description="Disordered" evidence="1">
    <location>
        <begin position="142"/>
        <end position="161"/>
    </location>
</feature>
<reference evidence="3 4" key="1">
    <citation type="submission" date="2018-02" db="EMBL/GenBank/DDBJ databases">
        <title>Draft genome sequences of Elsinoe sp., causing black scab on jojoba.</title>
        <authorList>
            <person name="Stodart B."/>
            <person name="Jeffress S."/>
            <person name="Ash G."/>
            <person name="Arun Chinnappa K."/>
        </authorList>
    </citation>
    <scope>NUCLEOTIDE SEQUENCE [LARGE SCALE GENOMIC DNA]</scope>
    <source>
        <strain evidence="3 4">Hillstone_2</strain>
    </source>
</reference>
<protein>
    <recommendedName>
        <fullName evidence="5">Tat pathway signal sequence</fullName>
    </recommendedName>
</protein>
<feature type="transmembrane region" description="Helical" evidence="2">
    <location>
        <begin position="114"/>
        <end position="139"/>
    </location>
</feature>
<gene>
    <name evidence="3" type="ORF">C1H76_3054</name>
</gene>
<name>A0A4U7B9P3_9PEZI</name>
<keyword evidence="2" id="KW-0812">Transmembrane</keyword>
<keyword evidence="2" id="KW-0472">Membrane</keyword>
<proteinExistence type="predicted"/>
<dbReference type="EMBL" id="PTQR01000039">
    <property type="protein sequence ID" value="TKX24447.1"/>
    <property type="molecule type" value="Genomic_DNA"/>
</dbReference>
<feature type="compositionally biased region" description="Polar residues" evidence="1">
    <location>
        <begin position="55"/>
        <end position="68"/>
    </location>
</feature>
<evidence type="ECO:0000256" key="2">
    <source>
        <dbReference type="SAM" id="Phobius"/>
    </source>
</evidence>
<keyword evidence="2" id="KW-1133">Transmembrane helix</keyword>
<dbReference type="Proteomes" id="UP000308133">
    <property type="component" value="Unassembled WGS sequence"/>
</dbReference>
<evidence type="ECO:0000256" key="1">
    <source>
        <dbReference type="SAM" id="MobiDB-lite"/>
    </source>
</evidence>